<keyword evidence="1" id="KW-0175">Coiled coil</keyword>
<reference evidence="2 3" key="1">
    <citation type="journal article" date="2010" name="DNA Res.">
        <title>Genome sequence of Kitasatospora setae NBRC 14216T: an evolutionary snapshot of the family Streptomycetaceae.</title>
        <authorList>
            <person name="Ichikawa N."/>
            <person name="Oguchi A."/>
            <person name="Ikeda H."/>
            <person name="Ishikawa J."/>
            <person name="Kitani S."/>
            <person name="Watanabe Y."/>
            <person name="Nakamura S."/>
            <person name="Katano Y."/>
            <person name="Kishi E."/>
            <person name="Sasagawa M."/>
            <person name="Ankai A."/>
            <person name="Fukui S."/>
            <person name="Hashimoto Y."/>
            <person name="Kamata S."/>
            <person name="Otoguro M."/>
            <person name="Tanikawa S."/>
            <person name="Nihira T."/>
            <person name="Horinouchi S."/>
            <person name="Ohnishi Y."/>
            <person name="Hayakawa M."/>
            <person name="Kuzuyama T."/>
            <person name="Arisawa A."/>
            <person name="Nomoto F."/>
            <person name="Miura H."/>
            <person name="Takahashi Y."/>
            <person name="Fujita N."/>
        </authorList>
    </citation>
    <scope>NUCLEOTIDE SEQUENCE [LARGE SCALE GENOMIC DNA]</scope>
    <source>
        <strain evidence="3">ATCC 33774 / DSM 43861 / JCM 3304 / KCC A-0304 / NBRC 14216 / KM-6054</strain>
    </source>
</reference>
<evidence type="ECO:0000313" key="3">
    <source>
        <dbReference type="Proteomes" id="UP000007076"/>
    </source>
</evidence>
<sequence>MTEFRNAHFLLNLEATASILTFSPEGRPVLAYRPVVGWLSDPVLSHAEKTGGHSIPYAIPLVLTVSGAARGMFPADFSPKETGNSTPAPAEEFLLGVSPSRAEAQRNYGAVLDVVEQLTAEISEKQEAAEAEAREVAENAARAEREAAEHAAEMASQKVAQRADVISNADALIAENREFIASHSANTTMENTLD</sequence>
<dbReference type="Proteomes" id="UP000007076">
    <property type="component" value="Chromosome"/>
</dbReference>
<dbReference type="AlphaFoldDB" id="E4NF09"/>
<dbReference type="STRING" id="452652.KSE_43060"/>
<dbReference type="EMBL" id="AP010968">
    <property type="protein sequence ID" value="BAJ30089.1"/>
    <property type="molecule type" value="Genomic_DNA"/>
</dbReference>
<proteinExistence type="predicted"/>
<feature type="coiled-coil region" evidence="1">
    <location>
        <begin position="115"/>
        <end position="160"/>
    </location>
</feature>
<accession>E4NF09</accession>
<gene>
    <name evidence="2" type="ordered locus">KSE_43060</name>
</gene>
<dbReference type="HOGENOM" id="CLU_1400843_0_0_11"/>
<evidence type="ECO:0000313" key="2">
    <source>
        <dbReference type="EMBL" id="BAJ30089.1"/>
    </source>
</evidence>
<dbReference type="KEGG" id="ksk:KSE_43060"/>
<protein>
    <submittedName>
        <fullName evidence="2">Uncharacterized protein</fullName>
    </submittedName>
</protein>
<keyword evidence="3" id="KW-1185">Reference proteome</keyword>
<name>E4NF09_KITSK</name>
<dbReference type="RefSeq" id="WP_014137389.1">
    <property type="nucleotide sequence ID" value="NC_016109.1"/>
</dbReference>
<evidence type="ECO:0000256" key="1">
    <source>
        <dbReference type="SAM" id="Coils"/>
    </source>
</evidence>
<organism evidence="2 3">
    <name type="scientific">Kitasatospora setae (strain ATCC 33774 / DSM 43861 / JCM 3304 / KCC A-0304 / NBRC 14216 / KM-6054)</name>
    <name type="common">Streptomyces setae</name>
    <dbReference type="NCBI Taxonomy" id="452652"/>
    <lineage>
        <taxon>Bacteria</taxon>
        <taxon>Bacillati</taxon>
        <taxon>Actinomycetota</taxon>
        <taxon>Actinomycetes</taxon>
        <taxon>Kitasatosporales</taxon>
        <taxon>Streptomycetaceae</taxon>
        <taxon>Kitasatospora</taxon>
    </lineage>
</organism>